<reference evidence="1 2" key="1">
    <citation type="journal article" date="2021" name="Front. Microbiol.">
        <title>Aerobic Denitrification and Heterotrophic Sulfur Oxidation in the Genus Halomonas Revealed by Six Novel Species Characterizations and Genome-Based Analysis.</title>
        <authorList>
            <person name="Wang L."/>
            <person name="Shao Z."/>
        </authorList>
    </citation>
    <scope>NUCLEOTIDE SEQUENCE [LARGE SCALE GENOMIC DNA]</scope>
    <source>
        <strain evidence="1 2">MCCC 1A11058</strain>
    </source>
</reference>
<evidence type="ECO:0000313" key="1">
    <source>
        <dbReference type="EMBL" id="MCE8025317.1"/>
    </source>
</evidence>
<name>A0ABS9ATW2_9GAMM</name>
<dbReference type="Gene3D" id="2.60.200.60">
    <property type="match status" value="2"/>
</dbReference>
<sequence>MAQPIARLGDKVVCPQHGQGEIVQGGQSRIDGRPVARLGDQCSCGGSIVQGSSQATDNGRPIAYLGCKISCGGSIVSGSPTAKVMP</sequence>
<dbReference type="EMBL" id="JABFTV010000007">
    <property type="protein sequence ID" value="MCE8025317.1"/>
    <property type="molecule type" value="Genomic_DNA"/>
</dbReference>
<evidence type="ECO:0000313" key="2">
    <source>
        <dbReference type="Proteomes" id="UP001320272"/>
    </source>
</evidence>
<dbReference type="RefSeq" id="WP_234254416.1">
    <property type="nucleotide sequence ID" value="NZ_JABFTV010000007.1"/>
</dbReference>
<gene>
    <name evidence="1" type="ORF">HOP59_14400</name>
</gene>
<dbReference type="CDD" id="cd14743">
    <property type="entry name" value="PAAR_CT_1"/>
    <property type="match status" value="1"/>
</dbReference>
<dbReference type="InterPro" id="IPR008727">
    <property type="entry name" value="PAAR_motif"/>
</dbReference>
<keyword evidence="2" id="KW-1185">Reference proteome</keyword>
<organism evidence="1 2">
    <name type="scientific">Billgrantia aerodenitrificans</name>
    <dbReference type="NCBI Taxonomy" id="2733483"/>
    <lineage>
        <taxon>Bacteria</taxon>
        <taxon>Pseudomonadati</taxon>
        <taxon>Pseudomonadota</taxon>
        <taxon>Gammaproteobacteria</taxon>
        <taxon>Oceanospirillales</taxon>
        <taxon>Halomonadaceae</taxon>
        <taxon>Billgrantia</taxon>
    </lineage>
</organism>
<protein>
    <recommendedName>
        <fullName evidence="3">PAAR domain-containing protein</fullName>
    </recommendedName>
</protein>
<proteinExistence type="predicted"/>
<comment type="caution">
    <text evidence="1">The sequence shown here is derived from an EMBL/GenBank/DDBJ whole genome shotgun (WGS) entry which is preliminary data.</text>
</comment>
<evidence type="ECO:0008006" key="3">
    <source>
        <dbReference type="Google" id="ProtNLM"/>
    </source>
</evidence>
<dbReference type="Proteomes" id="UP001320272">
    <property type="component" value="Unassembled WGS sequence"/>
</dbReference>
<accession>A0ABS9ATW2</accession>
<dbReference type="Pfam" id="PF05488">
    <property type="entry name" value="PAAR_motif"/>
    <property type="match status" value="1"/>
</dbReference>